<sequence length="50" mass="5599">MTFTGATSERKGIFETAGDSTVFLDEIGDTNHQIQLKFSRAMEWWDGESG</sequence>
<dbReference type="GO" id="GO:0006355">
    <property type="term" value="P:regulation of DNA-templated transcription"/>
    <property type="evidence" value="ECO:0007669"/>
    <property type="project" value="InterPro"/>
</dbReference>
<dbReference type="GO" id="GO:0005524">
    <property type="term" value="F:ATP binding"/>
    <property type="evidence" value="ECO:0007669"/>
    <property type="project" value="InterPro"/>
</dbReference>
<dbReference type="Proteomes" id="UP000215559">
    <property type="component" value="Unassembled WGS sequence"/>
</dbReference>
<evidence type="ECO:0000313" key="2">
    <source>
        <dbReference type="EMBL" id="OYD17449.1"/>
    </source>
</evidence>
<dbReference type="InterPro" id="IPR002078">
    <property type="entry name" value="Sigma_54_int"/>
</dbReference>
<protein>
    <recommendedName>
        <fullName evidence="1">Sigma-54 factor interaction domain-containing protein</fullName>
    </recommendedName>
</protein>
<proteinExistence type="predicted"/>
<reference evidence="2 3" key="1">
    <citation type="submission" date="2017-07" db="EMBL/GenBank/DDBJ databases">
        <title>Recovery of genomes from metagenomes via a dereplication, aggregation, and scoring strategy.</title>
        <authorList>
            <person name="Sieber C.M."/>
            <person name="Probst A.J."/>
            <person name="Sharrar A."/>
            <person name="Thomas B.C."/>
            <person name="Hess M."/>
            <person name="Tringe S.G."/>
            <person name="Banfield J.F."/>
        </authorList>
    </citation>
    <scope>NUCLEOTIDE SEQUENCE [LARGE SCALE GENOMIC DNA]</scope>
    <source>
        <strain evidence="2">JGI_Cruoil_03_51_56</strain>
    </source>
</reference>
<dbReference type="AlphaFoldDB" id="A0A235BZ67"/>
<dbReference type="SUPFAM" id="SSF52540">
    <property type="entry name" value="P-loop containing nucleoside triphosphate hydrolases"/>
    <property type="match status" value="1"/>
</dbReference>
<name>A0A235BZ67_UNCW3</name>
<accession>A0A235BZ67</accession>
<evidence type="ECO:0000259" key="1">
    <source>
        <dbReference type="Pfam" id="PF00158"/>
    </source>
</evidence>
<dbReference type="Gene3D" id="3.40.50.300">
    <property type="entry name" value="P-loop containing nucleotide triphosphate hydrolases"/>
    <property type="match status" value="1"/>
</dbReference>
<dbReference type="EMBL" id="NOZP01000002">
    <property type="protein sequence ID" value="OYD17449.1"/>
    <property type="molecule type" value="Genomic_DNA"/>
</dbReference>
<dbReference type="InterPro" id="IPR027417">
    <property type="entry name" value="P-loop_NTPase"/>
</dbReference>
<comment type="caution">
    <text evidence="2">The sequence shown here is derived from an EMBL/GenBank/DDBJ whole genome shotgun (WGS) entry which is preliminary data.</text>
</comment>
<evidence type="ECO:0000313" key="3">
    <source>
        <dbReference type="Proteomes" id="UP000215559"/>
    </source>
</evidence>
<dbReference type="Pfam" id="PF00158">
    <property type="entry name" value="Sigma54_activat"/>
    <property type="match status" value="1"/>
</dbReference>
<organism evidence="2 3">
    <name type="scientific">candidate division WOR-3 bacterium JGI_Cruoil_03_51_56</name>
    <dbReference type="NCBI Taxonomy" id="1973747"/>
    <lineage>
        <taxon>Bacteria</taxon>
        <taxon>Bacteria division WOR-3</taxon>
    </lineage>
</organism>
<gene>
    <name evidence="2" type="ORF">CH330_00130</name>
</gene>
<feature type="domain" description="Sigma-54 factor interaction" evidence="1">
    <location>
        <begin position="2"/>
        <end position="43"/>
    </location>
</feature>